<dbReference type="SUPFAM" id="SSF52540">
    <property type="entry name" value="P-loop containing nucleoside triphosphate hydrolases"/>
    <property type="match status" value="1"/>
</dbReference>
<evidence type="ECO:0000256" key="10">
    <source>
        <dbReference type="SAM" id="Phobius"/>
    </source>
</evidence>
<evidence type="ECO:0000256" key="5">
    <source>
        <dbReference type="ARBA" id="ARBA00022741"/>
    </source>
</evidence>
<feature type="transmembrane region" description="Helical" evidence="10">
    <location>
        <begin position="686"/>
        <end position="705"/>
    </location>
</feature>
<feature type="compositionally biased region" description="Polar residues" evidence="9">
    <location>
        <begin position="1"/>
        <end position="12"/>
    </location>
</feature>
<evidence type="ECO:0000256" key="1">
    <source>
        <dbReference type="ARBA" id="ARBA00004141"/>
    </source>
</evidence>
<dbReference type="Pfam" id="PF00005">
    <property type="entry name" value="ABC_tran"/>
    <property type="match status" value="1"/>
</dbReference>
<feature type="domain" description="ABC transporter" evidence="12">
    <location>
        <begin position="120"/>
        <end position="354"/>
    </location>
</feature>
<feature type="transmembrane region" description="Helical" evidence="10">
    <location>
        <begin position="591"/>
        <end position="613"/>
    </location>
</feature>
<proteinExistence type="predicted"/>
<evidence type="ECO:0000259" key="11">
    <source>
        <dbReference type="PROSITE" id="PS50006"/>
    </source>
</evidence>
<dbReference type="Gene3D" id="2.60.200.20">
    <property type="match status" value="1"/>
</dbReference>
<keyword evidence="14" id="KW-1185">Reference proteome</keyword>
<feature type="compositionally biased region" description="Low complexity" evidence="9">
    <location>
        <begin position="393"/>
        <end position="403"/>
    </location>
</feature>
<dbReference type="Pfam" id="PF00498">
    <property type="entry name" value="FHA"/>
    <property type="match status" value="1"/>
</dbReference>
<dbReference type="CDD" id="cd00060">
    <property type="entry name" value="FHA"/>
    <property type="match status" value="1"/>
</dbReference>
<name>A0A7K3M8W8_9ACTN</name>
<organism evidence="13 14">
    <name type="scientific">Phytoactinopolyspora mesophila</name>
    <dbReference type="NCBI Taxonomy" id="2650750"/>
    <lineage>
        <taxon>Bacteria</taxon>
        <taxon>Bacillati</taxon>
        <taxon>Actinomycetota</taxon>
        <taxon>Actinomycetes</taxon>
        <taxon>Jiangellales</taxon>
        <taxon>Jiangellaceae</taxon>
        <taxon>Phytoactinopolyspora</taxon>
    </lineage>
</organism>
<feature type="domain" description="FHA" evidence="11">
    <location>
        <begin position="33"/>
        <end position="82"/>
    </location>
</feature>
<evidence type="ECO:0000256" key="6">
    <source>
        <dbReference type="ARBA" id="ARBA00022840"/>
    </source>
</evidence>
<comment type="subcellular location">
    <subcellularLocation>
        <location evidence="1">Membrane</location>
        <topology evidence="1">Multi-pass membrane protein</topology>
    </subcellularLocation>
</comment>
<evidence type="ECO:0000256" key="4">
    <source>
        <dbReference type="ARBA" id="ARBA00022692"/>
    </source>
</evidence>
<protein>
    <submittedName>
        <fullName evidence="13">ATP-binding cassette domain-containing protein</fullName>
    </submittedName>
</protein>
<feature type="transmembrane region" description="Helical" evidence="10">
    <location>
        <begin position="625"/>
        <end position="646"/>
    </location>
</feature>
<dbReference type="InterPro" id="IPR008984">
    <property type="entry name" value="SMAD_FHA_dom_sf"/>
</dbReference>
<keyword evidence="2" id="KW-0813">Transport</keyword>
<dbReference type="PROSITE" id="PS50893">
    <property type="entry name" value="ABC_TRANSPORTER_2"/>
    <property type="match status" value="1"/>
</dbReference>
<evidence type="ECO:0000256" key="8">
    <source>
        <dbReference type="ARBA" id="ARBA00023136"/>
    </source>
</evidence>
<accession>A0A7K3M8W8</accession>
<dbReference type="GO" id="GO:0016887">
    <property type="term" value="F:ATP hydrolysis activity"/>
    <property type="evidence" value="ECO:0007669"/>
    <property type="project" value="InterPro"/>
</dbReference>
<keyword evidence="4 10" id="KW-0812">Transmembrane</keyword>
<dbReference type="PROSITE" id="PS50006">
    <property type="entry name" value="FHA_DOMAIN"/>
    <property type="match status" value="1"/>
</dbReference>
<dbReference type="InterPro" id="IPR050352">
    <property type="entry name" value="ABCG_transporters"/>
</dbReference>
<feature type="region of interest" description="Disordered" evidence="9">
    <location>
        <begin position="360"/>
        <end position="416"/>
    </location>
</feature>
<evidence type="ECO:0000256" key="9">
    <source>
        <dbReference type="SAM" id="MobiDB-lite"/>
    </source>
</evidence>
<evidence type="ECO:0000313" key="14">
    <source>
        <dbReference type="Proteomes" id="UP000460435"/>
    </source>
</evidence>
<dbReference type="InterPro" id="IPR003439">
    <property type="entry name" value="ABC_transporter-like_ATP-bd"/>
</dbReference>
<dbReference type="InterPro" id="IPR000253">
    <property type="entry name" value="FHA_dom"/>
</dbReference>
<evidence type="ECO:0000256" key="2">
    <source>
        <dbReference type="ARBA" id="ARBA00022448"/>
    </source>
</evidence>
<dbReference type="SMART" id="SM00382">
    <property type="entry name" value="AAA"/>
    <property type="match status" value="1"/>
</dbReference>
<dbReference type="InterPro" id="IPR013525">
    <property type="entry name" value="ABC2_TM"/>
</dbReference>
<feature type="region of interest" description="Disordered" evidence="9">
    <location>
        <begin position="1"/>
        <end position="29"/>
    </location>
</feature>
<evidence type="ECO:0000259" key="12">
    <source>
        <dbReference type="PROSITE" id="PS50893"/>
    </source>
</evidence>
<dbReference type="GO" id="GO:0140359">
    <property type="term" value="F:ABC-type transporter activity"/>
    <property type="evidence" value="ECO:0007669"/>
    <property type="project" value="InterPro"/>
</dbReference>
<sequence length="713" mass="76566">MGGASQDPSSQFYAGHVPESGEPPRDGRAPAVIRVGRAADNDIVIDDLLTARHHARLTANGAGFDLEDLSGHHQTFARGELVTHRARVHPDDVVTFGKARFVIGPDGLTALPDAPADGGLVVRDLHYTLPKGPTLTENINLELTGSRLVAVIGPSGAGKSTLLRLLNGELEPTRGSVHYQGFDTHHNQEEIHGRIGVVPQHTIAHDQLTARRALRYTAELRLSHDTTAKERKKRVGDVLAELGLADHGGTRIEQLSGGQQRRLAIGFELITRPSLLILDEPTSGLDPALVRQIMTGLRTLADDGRLVVVTTHDLAHLDICDDVLIMLPGGRIEYYGPPDGIEDHFGTTDWADIFEMLKDPASRPSAQPQPDASMGQQATKPLPQTRLSPGPSPASGRAAPAPATRQSATPIAKGPTRRLGRLPAKLLRRDQTPGPELVGPKAAADDRRTRQQMWVLCRRQLRLIFADRPFAVFMLALPVGLAVLGFVIPNETGLGRPLSPSSTEAMRLLIIMVVGSAFMGMAATVRDLVAERRIYRHERAAGLIPDAYLGSKLVVFGFFAVLQAVILLTLTLSVREGPEDGVIIGTGTFELGVALASTAVVSAILGLLISSLVSTPEQTMPPLVVVVMTQLVLCGGLIEITGRAFVDQLSWLTPSRWGYAMAASTVDITGLVPHAPDDILWRHHGVAWIGALLALSAIGFGAVYLTRLRLRAP</sequence>
<dbReference type="Gene3D" id="3.40.50.300">
    <property type="entry name" value="P-loop containing nucleotide triphosphate hydrolases"/>
    <property type="match status" value="1"/>
</dbReference>
<dbReference type="SMART" id="SM00240">
    <property type="entry name" value="FHA"/>
    <property type="match status" value="1"/>
</dbReference>
<dbReference type="Proteomes" id="UP000460435">
    <property type="component" value="Unassembled WGS sequence"/>
</dbReference>
<feature type="transmembrane region" description="Helical" evidence="10">
    <location>
        <begin position="549"/>
        <end position="571"/>
    </location>
</feature>
<evidence type="ECO:0000256" key="7">
    <source>
        <dbReference type="ARBA" id="ARBA00022989"/>
    </source>
</evidence>
<dbReference type="PANTHER" id="PTHR48041:SF139">
    <property type="entry name" value="PROTEIN SCARLET"/>
    <property type="match status" value="1"/>
</dbReference>
<keyword evidence="5" id="KW-0547">Nucleotide-binding</keyword>
<evidence type="ECO:0000313" key="13">
    <source>
        <dbReference type="EMBL" id="NDL59719.1"/>
    </source>
</evidence>
<dbReference type="EMBL" id="WLZY01000008">
    <property type="protein sequence ID" value="NDL59719.1"/>
    <property type="molecule type" value="Genomic_DNA"/>
</dbReference>
<dbReference type="InterPro" id="IPR027417">
    <property type="entry name" value="P-loop_NTPase"/>
</dbReference>
<keyword evidence="3" id="KW-0597">Phosphoprotein</keyword>
<dbReference type="RefSeq" id="WP_162452409.1">
    <property type="nucleotide sequence ID" value="NZ_WLZY01000008.1"/>
</dbReference>
<dbReference type="PANTHER" id="PTHR48041">
    <property type="entry name" value="ABC TRANSPORTER G FAMILY MEMBER 28"/>
    <property type="match status" value="1"/>
</dbReference>
<dbReference type="GO" id="GO:0016020">
    <property type="term" value="C:membrane"/>
    <property type="evidence" value="ECO:0007669"/>
    <property type="project" value="UniProtKB-SubCell"/>
</dbReference>
<gene>
    <name evidence="13" type="ORF">F7O44_21845</name>
</gene>
<keyword evidence="7 10" id="KW-1133">Transmembrane helix</keyword>
<reference evidence="13 14" key="1">
    <citation type="submission" date="2019-11" db="EMBL/GenBank/DDBJ databases">
        <authorList>
            <person name="Li X.-J."/>
            <person name="Feng X.-M."/>
        </authorList>
    </citation>
    <scope>NUCLEOTIDE SEQUENCE [LARGE SCALE GENOMIC DNA]</scope>
    <source>
        <strain evidence="13 14">XMNu-373</strain>
    </source>
</reference>
<dbReference type="InterPro" id="IPR003593">
    <property type="entry name" value="AAA+_ATPase"/>
</dbReference>
<dbReference type="SUPFAM" id="SSF49879">
    <property type="entry name" value="SMAD/FHA domain"/>
    <property type="match status" value="1"/>
</dbReference>
<dbReference type="Pfam" id="PF01061">
    <property type="entry name" value="ABC2_membrane"/>
    <property type="match status" value="1"/>
</dbReference>
<evidence type="ECO:0000256" key="3">
    <source>
        <dbReference type="ARBA" id="ARBA00022553"/>
    </source>
</evidence>
<feature type="transmembrane region" description="Helical" evidence="10">
    <location>
        <begin position="508"/>
        <end position="529"/>
    </location>
</feature>
<keyword evidence="6 13" id="KW-0067">ATP-binding</keyword>
<dbReference type="GO" id="GO:0005524">
    <property type="term" value="F:ATP binding"/>
    <property type="evidence" value="ECO:0007669"/>
    <property type="project" value="UniProtKB-KW"/>
</dbReference>
<keyword evidence="8 10" id="KW-0472">Membrane</keyword>
<comment type="caution">
    <text evidence="13">The sequence shown here is derived from an EMBL/GenBank/DDBJ whole genome shotgun (WGS) entry which is preliminary data.</text>
</comment>
<feature type="compositionally biased region" description="Polar residues" evidence="9">
    <location>
        <begin position="364"/>
        <end position="379"/>
    </location>
</feature>
<feature type="transmembrane region" description="Helical" evidence="10">
    <location>
        <begin position="469"/>
        <end position="488"/>
    </location>
</feature>
<dbReference type="AlphaFoldDB" id="A0A7K3M8W8"/>